<feature type="binding site" evidence="9">
    <location>
        <position position="98"/>
    </location>
    <ligand>
        <name>substrate</name>
    </ligand>
</feature>
<dbReference type="EC" id="3.2.1.-" evidence="11"/>
<organism evidence="12 13">
    <name type="scientific">Pyrenophora seminiperda CCB06</name>
    <dbReference type="NCBI Taxonomy" id="1302712"/>
    <lineage>
        <taxon>Eukaryota</taxon>
        <taxon>Fungi</taxon>
        <taxon>Dikarya</taxon>
        <taxon>Ascomycota</taxon>
        <taxon>Pezizomycotina</taxon>
        <taxon>Dothideomycetes</taxon>
        <taxon>Pleosporomycetidae</taxon>
        <taxon>Pleosporales</taxon>
        <taxon>Pleosporineae</taxon>
        <taxon>Pleosporaceae</taxon>
        <taxon>Pyrenophora</taxon>
    </lineage>
</organism>
<evidence type="ECO:0000256" key="1">
    <source>
        <dbReference type="ARBA" id="ARBA00022729"/>
    </source>
</evidence>
<evidence type="ECO:0000256" key="3">
    <source>
        <dbReference type="ARBA" id="ARBA00023001"/>
    </source>
</evidence>
<dbReference type="PIRSF" id="PIRSF001100">
    <property type="entry name" value="Beta_cellobiohydrolase"/>
    <property type="match status" value="1"/>
</dbReference>
<feature type="signal peptide" evidence="11">
    <location>
        <begin position="1"/>
        <end position="27"/>
    </location>
</feature>
<dbReference type="PANTHER" id="PTHR34876:SF4">
    <property type="entry name" value="1,4-BETA-D-GLUCAN CELLOBIOHYDROLASE C-RELATED"/>
    <property type="match status" value="1"/>
</dbReference>
<feature type="active site" description="Proton donor" evidence="8">
    <location>
        <position position="183"/>
    </location>
</feature>
<evidence type="ECO:0000256" key="10">
    <source>
        <dbReference type="PROSITE-ProRule" id="PRU10056"/>
    </source>
</evidence>
<keyword evidence="3 11" id="KW-0136">Cellulose degradation</keyword>
<keyword evidence="13" id="KW-1185">Reference proteome</keyword>
<evidence type="ECO:0000256" key="5">
    <source>
        <dbReference type="ARBA" id="ARBA00023277"/>
    </source>
</evidence>
<evidence type="ECO:0000313" key="13">
    <source>
        <dbReference type="Proteomes" id="UP000265663"/>
    </source>
</evidence>
<evidence type="ECO:0000256" key="4">
    <source>
        <dbReference type="ARBA" id="ARBA00023157"/>
    </source>
</evidence>
<dbReference type="PANTHER" id="PTHR34876">
    <property type="match status" value="1"/>
</dbReference>
<keyword evidence="4" id="KW-1015">Disulfide bond</keyword>
<name>A0A3M7ME43_9PLEO</name>
<feature type="binding site" evidence="9">
    <location>
        <position position="231"/>
    </location>
    <ligand>
        <name>substrate</name>
    </ligand>
</feature>
<accession>A0A3M7ME43</accession>
<dbReference type="Pfam" id="PF01341">
    <property type="entry name" value="Glyco_hydro_6"/>
    <property type="match status" value="1"/>
</dbReference>
<keyword evidence="2 11" id="KW-0378">Hydrolase</keyword>
<dbReference type="GO" id="GO:0004553">
    <property type="term" value="F:hydrolase activity, hydrolyzing O-glycosyl compounds"/>
    <property type="evidence" value="ECO:0007669"/>
    <property type="project" value="InterPro"/>
</dbReference>
<dbReference type="AlphaFoldDB" id="A0A3M7ME43"/>
<feature type="binding site" evidence="9">
    <location>
        <position position="267"/>
    </location>
    <ligand>
        <name>substrate</name>
    </ligand>
</feature>
<feature type="chain" id="PRO_5017855479" description="Glucanase" evidence="11">
    <location>
        <begin position="28"/>
        <end position="408"/>
    </location>
</feature>
<dbReference type="PRINTS" id="PR00733">
    <property type="entry name" value="GLHYDRLASE6"/>
</dbReference>
<reference evidence="12 13" key="1">
    <citation type="journal article" date="2014" name="PLoS ONE">
        <title>De novo Genome Assembly of the Fungal Plant Pathogen Pyrenophora semeniperda.</title>
        <authorList>
            <person name="Soliai M.M."/>
            <person name="Meyer S.E."/>
            <person name="Udall J.A."/>
            <person name="Elzinga D.E."/>
            <person name="Hermansen R.A."/>
            <person name="Bodily P.M."/>
            <person name="Hart A.A."/>
            <person name="Coleman C.E."/>
        </authorList>
    </citation>
    <scope>NUCLEOTIDE SEQUENCE [LARGE SCALE GENOMIC DNA]</scope>
    <source>
        <strain evidence="12 13">CCB06</strain>
        <tissue evidence="12">Mycelium</tissue>
    </source>
</reference>
<dbReference type="InterPro" id="IPR036434">
    <property type="entry name" value="Beta_cellobiohydrolase_sf"/>
</dbReference>
<evidence type="ECO:0000256" key="2">
    <source>
        <dbReference type="ARBA" id="ARBA00022801"/>
    </source>
</evidence>
<dbReference type="GO" id="GO:0030245">
    <property type="term" value="P:cellulose catabolic process"/>
    <property type="evidence" value="ECO:0007669"/>
    <property type="project" value="UniProtKB-KW"/>
</dbReference>
<dbReference type="EMBL" id="KE747834">
    <property type="protein sequence ID" value="RMZ72806.1"/>
    <property type="molecule type" value="Genomic_DNA"/>
</dbReference>
<proteinExistence type="inferred from homology"/>
<keyword evidence="5 11" id="KW-0119">Carbohydrate metabolism</keyword>
<keyword evidence="6 11" id="KW-0326">Glycosidase</keyword>
<gene>
    <name evidence="12" type="ORF">GMOD_00009854</name>
</gene>
<dbReference type="SUPFAM" id="SSF51989">
    <property type="entry name" value="Glycosyl hydrolases family 6, cellulases"/>
    <property type="match status" value="1"/>
</dbReference>
<evidence type="ECO:0000256" key="6">
    <source>
        <dbReference type="ARBA" id="ARBA00023295"/>
    </source>
</evidence>
<comment type="similarity">
    <text evidence="11">Belongs to the glycosyl hydrolase family 6.</text>
</comment>
<keyword evidence="7 11" id="KW-0624">Polysaccharide degradation</keyword>
<feature type="active site" evidence="10">
    <location>
        <position position="136"/>
    </location>
</feature>
<evidence type="ECO:0000256" key="7">
    <source>
        <dbReference type="ARBA" id="ARBA00023326"/>
    </source>
</evidence>
<feature type="active site" description="Proton acceptor" evidence="8">
    <location>
        <position position="362"/>
    </location>
</feature>
<dbReference type="InterPro" id="IPR016288">
    <property type="entry name" value="Beta_cellobiohydrolase"/>
</dbReference>
<protein>
    <recommendedName>
        <fullName evidence="11">Glucanase</fullName>
        <ecNumber evidence="11">3.2.1.-</ecNumber>
    </recommendedName>
</protein>
<evidence type="ECO:0000313" key="12">
    <source>
        <dbReference type="EMBL" id="RMZ72806.1"/>
    </source>
</evidence>
<feature type="binding site" evidence="9">
    <location>
        <position position="228"/>
    </location>
    <ligand>
        <name>substrate</name>
    </ligand>
</feature>
<feature type="binding site" evidence="9">
    <location>
        <position position="96"/>
    </location>
    <ligand>
        <name>substrate</name>
    </ligand>
</feature>
<evidence type="ECO:0000256" key="9">
    <source>
        <dbReference type="PIRSR" id="PIRSR001100-2"/>
    </source>
</evidence>
<dbReference type="FunFam" id="3.20.20.40:FF:000001">
    <property type="entry name" value="Glucanase"/>
    <property type="match status" value="1"/>
</dbReference>
<dbReference type="Proteomes" id="UP000265663">
    <property type="component" value="Unassembled WGS sequence"/>
</dbReference>
<dbReference type="InterPro" id="IPR001524">
    <property type="entry name" value="Glyco_hydro_6_CS"/>
</dbReference>
<dbReference type="Gene3D" id="3.20.20.40">
    <property type="entry name" value="1, 4-beta cellobiohydrolase"/>
    <property type="match status" value="1"/>
</dbReference>
<evidence type="ECO:0000256" key="11">
    <source>
        <dbReference type="RuleBase" id="RU361186"/>
    </source>
</evidence>
<dbReference type="PROSITE" id="PS00655">
    <property type="entry name" value="GLYCOSYL_HYDROL_F6_1"/>
    <property type="match status" value="1"/>
</dbReference>
<dbReference type="OrthoDB" id="64893at2759"/>
<feature type="binding site" evidence="9">
    <location>
        <position position="328"/>
    </location>
    <ligand>
        <name>substrate</name>
    </ligand>
</feature>
<sequence length="408" mass="43108">MKVSFQLAKMLSNVLFTAALAAGVVHALPQATSSPKATTTTATTTTAAASGNPFSGYNFYANPYYSSEVYTLAMPSLAASLKPAATAVANIGSFVWMDTISKVALMDTYLANIKAKNAAGAKLMGTFVVYDLPDRDCAALASNGELKISEGGAEKYKTQYIDKIAAIIQKYPDVKVNLAIEPDSLANMVTNLGVAKCANAAPYYKDLTAYAISKLNLPNVDMYLDGGHAGWLGWDANIAPAAKLYAEVYKAAGKPRAVRGIVTNVSNYNAFRIATCPAITQGNKNCDEERYINAFAPLLQAEGFPAHFIVDTGRSGKQPTGQQAWGDWCNVSGAGFGARPSTNTGNANVDAFVWVKPGGESDGTSDQSSVRYDGHCGVSSAVKPAPEAGTWFQSYFEMLLKNASPALA</sequence>
<feature type="binding site" evidence="9">
    <location>
        <position position="356"/>
    </location>
    <ligand>
        <name>substrate</name>
    </ligand>
</feature>
<feature type="binding site" evidence="9">
    <location>
        <position position="360"/>
    </location>
    <ligand>
        <name>substrate</name>
    </ligand>
</feature>
<keyword evidence="1 11" id="KW-0732">Signal</keyword>
<evidence type="ECO:0000256" key="8">
    <source>
        <dbReference type="PIRSR" id="PIRSR001100-1"/>
    </source>
</evidence>